<dbReference type="EMBL" id="GBRH01212662">
    <property type="protein sequence ID" value="JAD85233.1"/>
    <property type="molecule type" value="Transcribed_RNA"/>
</dbReference>
<dbReference type="AlphaFoldDB" id="A0A0A9DEX5"/>
<organism evidence="1">
    <name type="scientific">Arundo donax</name>
    <name type="common">Giant reed</name>
    <name type="synonym">Donax arundinaceus</name>
    <dbReference type="NCBI Taxonomy" id="35708"/>
    <lineage>
        <taxon>Eukaryota</taxon>
        <taxon>Viridiplantae</taxon>
        <taxon>Streptophyta</taxon>
        <taxon>Embryophyta</taxon>
        <taxon>Tracheophyta</taxon>
        <taxon>Spermatophyta</taxon>
        <taxon>Magnoliopsida</taxon>
        <taxon>Liliopsida</taxon>
        <taxon>Poales</taxon>
        <taxon>Poaceae</taxon>
        <taxon>PACMAD clade</taxon>
        <taxon>Arundinoideae</taxon>
        <taxon>Arundineae</taxon>
        <taxon>Arundo</taxon>
    </lineage>
</organism>
<name>A0A0A9DEX5_ARUDO</name>
<accession>A0A0A9DEX5</accession>
<reference evidence="1" key="1">
    <citation type="submission" date="2014-09" db="EMBL/GenBank/DDBJ databases">
        <authorList>
            <person name="Magalhaes I.L.F."/>
            <person name="Oliveira U."/>
            <person name="Santos F.R."/>
            <person name="Vidigal T.H.D.A."/>
            <person name="Brescovit A.D."/>
            <person name="Santos A.J."/>
        </authorList>
    </citation>
    <scope>NUCLEOTIDE SEQUENCE</scope>
    <source>
        <tissue evidence="1">Shoot tissue taken approximately 20 cm above the soil surface</tissue>
    </source>
</reference>
<sequence length="117" mass="12953">MMCNCVCVYDACIVLAQLTRRSYLCCCAATQCQLSANHCCCCCSWACSFWSCCVGKAGSNLSMDAKELRLCCNMNDVQKIIGVINSFDTKESLATFAPDTPIAWPLPRNIVFFFQLC</sequence>
<reference evidence="1" key="2">
    <citation type="journal article" date="2015" name="Data Brief">
        <title>Shoot transcriptome of the giant reed, Arundo donax.</title>
        <authorList>
            <person name="Barrero R.A."/>
            <person name="Guerrero F.D."/>
            <person name="Moolhuijzen P."/>
            <person name="Goolsby J.A."/>
            <person name="Tidwell J."/>
            <person name="Bellgard S.E."/>
            <person name="Bellgard M.I."/>
        </authorList>
    </citation>
    <scope>NUCLEOTIDE SEQUENCE</scope>
    <source>
        <tissue evidence="1">Shoot tissue taken approximately 20 cm above the soil surface</tissue>
    </source>
</reference>
<evidence type="ECO:0000313" key="1">
    <source>
        <dbReference type="EMBL" id="JAD85233.1"/>
    </source>
</evidence>
<proteinExistence type="predicted"/>
<protein>
    <submittedName>
        <fullName evidence="1">Uncharacterized protein</fullName>
    </submittedName>
</protein>